<dbReference type="InterPro" id="IPR011006">
    <property type="entry name" value="CheY-like_superfamily"/>
</dbReference>
<keyword evidence="1 2" id="KW-0597">Phosphoprotein</keyword>
<dbReference type="Pfam" id="PF00072">
    <property type="entry name" value="Response_reg"/>
    <property type="match status" value="1"/>
</dbReference>
<dbReference type="Pfam" id="PF12728">
    <property type="entry name" value="HTH_17"/>
    <property type="match status" value="1"/>
</dbReference>
<keyword evidence="5" id="KW-1185">Reference proteome</keyword>
<feature type="modified residue" description="4-aspartylphosphate" evidence="2">
    <location>
        <position position="128"/>
    </location>
</feature>
<dbReference type="SUPFAM" id="SSF52172">
    <property type="entry name" value="CheY-like"/>
    <property type="match status" value="1"/>
</dbReference>
<evidence type="ECO:0000256" key="2">
    <source>
        <dbReference type="PROSITE-ProRule" id="PRU00169"/>
    </source>
</evidence>
<dbReference type="Proteomes" id="UP001595453">
    <property type="component" value="Unassembled WGS sequence"/>
</dbReference>
<reference evidence="5" key="1">
    <citation type="journal article" date="2019" name="Int. J. Syst. Evol. Microbiol.">
        <title>The Global Catalogue of Microorganisms (GCM) 10K type strain sequencing project: providing services to taxonomists for standard genome sequencing and annotation.</title>
        <authorList>
            <consortium name="The Broad Institute Genomics Platform"/>
            <consortium name="The Broad Institute Genome Sequencing Center for Infectious Disease"/>
            <person name="Wu L."/>
            <person name="Ma J."/>
        </authorList>
    </citation>
    <scope>NUCLEOTIDE SEQUENCE [LARGE SCALE GENOMIC DNA]</scope>
    <source>
        <strain evidence="5">KCTC 42730</strain>
    </source>
</reference>
<accession>A0ABV7CFL7</accession>
<sequence>MKTLKPCEIAKYCNVHHRSVSRWIANGTLKGFRLHGRGNYRVLMSDFIEFIHENKIPLTSPLLELLPLQEVSENSKNKPLILVVDDEIALCRAVKRVLSNDFNVHIANDGFLAGAHLLEYQPALVTLDLAMPGLHGNEIIQYIRSNPKLKQIKILVISGLKDEELELALALGADDILSKPFENHCLVAKVKALLMETSNV</sequence>
<dbReference type="InterPro" id="IPR041657">
    <property type="entry name" value="HTH_17"/>
</dbReference>
<feature type="domain" description="Response regulatory" evidence="3">
    <location>
        <begin position="80"/>
        <end position="194"/>
    </location>
</feature>
<evidence type="ECO:0000259" key="3">
    <source>
        <dbReference type="PROSITE" id="PS50110"/>
    </source>
</evidence>
<dbReference type="PANTHER" id="PTHR44591">
    <property type="entry name" value="STRESS RESPONSE REGULATOR PROTEIN 1"/>
    <property type="match status" value="1"/>
</dbReference>
<dbReference type="PANTHER" id="PTHR44591:SF3">
    <property type="entry name" value="RESPONSE REGULATORY DOMAIN-CONTAINING PROTEIN"/>
    <property type="match status" value="1"/>
</dbReference>
<name>A0ABV7CFL7_9GAMM</name>
<evidence type="ECO:0000313" key="5">
    <source>
        <dbReference type="Proteomes" id="UP001595453"/>
    </source>
</evidence>
<dbReference type="Gene3D" id="3.40.50.2300">
    <property type="match status" value="1"/>
</dbReference>
<organism evidence="4 5">
    <name type="scientific">Pseudoalteromonas fenneropenaei</name>
    <dbReference type="NCBI Taxonomy" id="1737459"/>
    <lineage>
        <taxon>Bacteria</taxon>
        <taxon>Pseudomonadati</taxon>
        <taxon>Pseudomonadota</taxon>
        <taxon>Gammaproteobacteria</taxon>
        <taxon>Alteromonadales</taxon>
        <taxon>Pseudoalteromonadaceae</taxon>
        <taxon>Pseudoalteromonas</taxon>
    </lineage>
</organism>
<dbReference type="InterPro" id="IPR050595">
    <property type="entry name" value="Bact_response_regulator"/>
</dbReference>
<protein>
    <submittedName>
        <fullName evidence="4">Response regulator</fullName>
    </submittedName>
</protein>
<dbReference type="PROSITE" id="PS50110">
    <property type="entry name" value="RESPONSE_REGULATORY"/>
    <property type="match status" value="1"/>
</dbReference>
<comment type="caution">
    <text evidence="4">The sequence shown here is derived from an EMBL/GenBank/DDBJ whole genome shotgun (WGS) entry which is preliminary data.</text>
</comment>
<dbReference type="EMBL" id="JBHRSD010000002">
    <property type="protein sequence ID" value="MFC3031362.1"/>
    <property type="molecule type" value="Genomic_DNA"/>
</dbReference>
<dbReference type="RefSeq" id="WP_377120514.1">
    <property type="nucleotide sequence ID" value="NZ_JBHRSD010000002.1"/>
</dbReference>
<gene>
    <name evidence="4" type="ORF">ACFOEE_02320</name>
</gene>
<proteinExistence type="predicted"/>
<dbReference type="SMART" id="SM00448">
    <property type="entry name" value="REC"/>
    <property type="match status" value="1"/>
</dbReference>
<dbReference type="InterPro" id="IPR001789">
    <property type="entry name" value="Sig_transdc_resp-reg_receiver"/>
</dbReference>
<evidence type="ECO:0000313" key="4">
    <source>
        <dbReference type="EMBL" id="MFC3031362.1"/>
    </source>
</evidence>
<evidence type="ECO:0000256" key="1">
    <source>
        <dbReference type="ARBA" id="ARBA00022553"/>
    </source>
</evidence>
<dbReference type="CDD" id="cd00156">
    <property type="entry name" value="REC"/>
    <property type="match status" value="1"/>
</dbReference>